<dbReference type="Proteomes" id="UP000091820">
    <property type="component" value="Unassembled WGS sequence"/>
</dbReference>
<reference evidence="10" key="2">
    <citation type="submission" date="2020-05" db="UniProtKB">
        <authorList>
            <consortium name="EnsemblMetazoa"/>
        </authorList>
    </citation>
    <scope>IDENTIFICATION</scope>
    <source>
        <strain evidence="10">IAEA</strain>
    </source>
</reference>
<dbReference type="STRING" id="37001.A0A1A9WIK5"/>
<evidence type="ECO:0000256" key="1">
    <source>
        <dbReference type="ARBA" id="ARBA00004123"/>
    </source>
</evidence>
<dbReference type="GO" id="GO:0030915">
    <property type="term" value="C:Smc5-Smc6 complex"/>
    <property type="evidence" value="ECO:0007669"/>
    <property type="project" value="UniProtKB-UniRule"/>
</dbReference>
<protein>
    <recommendedName>
        <fullName evidence="7">Non-structural maintenance of chromosomes element 4</fullName>
    </recommendedName>
</protein>
<dbReference type="PANTHER" id="PTHR16140:SF0">
    <property type="entry name" value="NON-STRUCTURAL MAINTENANCE OF CHROMOSOMES ELEMENT 4"/>
    <property type="match status" value="1"/>
</dbReference>
<comment type="function">
    <text evidence="7">Component of the SMC5-SMC6 complex, that promotes sister chromatid alignment after DNA damage and facilitates double-stranded DNA breaks (DSBs) repair via homologous recombination between sister chromatids.</text>
</comment>
<comment type="subunit">
    <text evidence="7">Component of the SMC5-SMC6 complex.</text>
</comment>
<dbReference type="AlphaFoldDB" id="A0A1A9WIK5"/>
<keyword evidence="4 7" id="KW-0233">DNA recombination</keyword>
<reference evidence="11" key="1">
    <citation type="submission" date="2014-03" db="EMBL/GenBank/DDBJ databases">
        <authorList>
            <person name="Aksoy S."/>
            <person name="Warren W."/>
            <person name="Wilson R.K."/>
        </authorList>
    </citation>
    <scope>NUCLEOTIDE SEQUENCE [LARGE SCALE GENOMIC DNA]</scope>
    <source>
        <strain evidence="11">IAEA</strain>
    </source>
</reference>
<comment type="subcellular location">
    <subcellularLocation>
        <location evidence="1 7">Nucleus</location>
    </subcellularLocation>
</comment>
<dbReference type="Pfam" id="PF08743">
    <property type="entry name" value="Nse4_C"/>
    <property type="match status" value="1"/>
</dbReference>
<comment type="similarity">
    <text evidence="2 7">Belongs to the NSE4 family.</text>
</comment>
<dbReference type="GO" id="GO:0006281">
    <property type="term" value="P:DNA repair"/>
    <property type="evidence" value="ECO:0007669"/>
    <property type="project" value="UniProtKB-UniRule"/>
</dbReference>
<evidence type="ECO:0000256" key="3">
    <source>
        <dbReference type="ARBA" id="ARBA00022763"/>
    </source>
</evidence>
<keyword evidence="5 7" id="KW-0234">DNA repair</keyword>
<dbReference type="InterPro" id="IPR027786">
    <property type="entry name" value="Nse4/EID"/>
</dbReference>
<proteinExistence type="inferred from homology"/>
<evidence type="ECO:0000259" key="9">
    <source>
        <dbReference type="Pfam" id="PF08743"/>
    </source>
</evidence>
<accession>A0A1A9WIK5</accession>
<evidence type="ECO:0000256" key="2">
    <source>
        <dbReference type="ARBA" id="ARBA00008997"/>
    </source>
</evidence>
<feature type="region of interest" description="Disordered" evidence="8">
    <location>
        <begin position="150"/>
        <end position="171"/>
    </location>
</feature>
<sequence length="298" mass="34347">MDVSPQESIERRQRYKRILDYLKEHDIENMSANDLEQLNRNIEDNDKIHRECAAAMEETHTNNAETLMDAHVLKKFHEVVSGILVTNTGFNEKEYANALMSLINQDRQPDWNFLAVTAINVSRTVQTKTSMLGAADVEPRERVLKLRQKYDKKEVAGEQRPKNVSKSKRKGRGTEKVNLVLKQLNSLFKASNWQPIPFYKLIIDPNNFMNTVENAFQISFLAQDGNIAIERGEDLYPQVRIAQPKEIESKTDTTQAICSLNMSFCEDMIRFYEIKEAMLQLPESLSDIESLESDNEQT</sequence>
<evidence type="ECO:0000313" key="11">
    <source>
        <dbReference type="Proteomes" id="UP000091820"/>
    </source>
</evidence>
<evidence type="ECO:0000256" key="5">
    <source>
        <dbReference type="ARBA" id="ARBA00023204"/>
    </source>
</evidence>
<feature type="domain" description="Non-structural maintenance of chromosome element 4 C-terminal" evidence="9">
    <location>
        <begin position="195"/>
        <end position="279"/>
    </location>
</feature>
<dbReference type="VEuPathDB" id="VectorBase:GBRI021080"/>
<keyword evidence="6 7" id="KW-0539">Nucleus</keyword>
<dbReference type="PANTHER" id="PTHR16140">
    <property type="entry name" value="NON-STRUCTURAL MAINTENANCE OF CHROMOSOMES ELEMENT 4"/>
    <property type="match status" value="1"/>
</dbReference>
<name>A0A1A9WIK5_9MUSC</name>
<feature type="compositionally biased region" description="Basic and acidic residues" evidence="8">
    <location>
        <begin position="150"/>
        <end position="161"/>
    </location>
</feature>
<evidence type="ECO:0000256" key="7">
    <source>
        <dbReference type="RuleBase" id="RU365071"/>
    </source>
</evidence>
<keyword evidence="3 7" id="KW-0227">DNA damage</keyword>
<evidence type="ECO:0000256" key="4">
    <source>
        <dbReference type="ARBA" id="ARBA00023172"/>
    </source>
</evidence>
<evidence type="ECO:0000313" key="10">
    <source>
        <dbReference type="EnsemblMetazoa" id="GBRI021080-PA"/>
    </source>
</evidence>
<dbReference type="InterPro" id="IPR014854">
    <property type="entry name" value="Nse4_C"/>
</dbReference>
<evidence type="ECO:0000256" key="8">
    <source>
        <dbReference type="SAM" id="MobiDB-lite"/>
    </source>
</evidence>
<evidence type="ECO:0000256" key="6">
    <source>
        <dbReference type="ARBA" id="ARBA00023242"/>
    </source>
</evidence>
<keyword evidence="11" id="KW-1185">Reference proteome</keyword>
<dbReference type="GO" id="GO:0006310">
    <property type="term" value="P:DNA recombination"/>
    <property type="evidence" value="ECO:0007669"/>
    <property type="project" value="UniProtKB-UniRule"/>
</dbReference>
<dbReference type="EnsemblMetazoa" id="GBRI021080-RA">
    <property type="protein sequence ID" value="GBRI021080-PA"/>
    <property type="gene ID" value="GBRI021080"/>
</dbReference>
<organism evidence="10 11">
    <name type="scientific">Glossina brevipalpis</name>
    <dbReference type="NCBI Taxonomy" id="37001"/>
    <lineage>
        <taxon>Eukaryota</taxon>
        <taxon>Metazoa</taxon>
        <taxon>Ecdysozoa</taxon>
        <taxon>Arthropoda</taxon>
        <taxon>Hexapoda</taxon>
        <taxon>Insecta</taxon>
        <taxon>Pterygota</taxon>
        <taxon>Neoptera</taxon>
        <taxon>Endopterygota</taxon>
        <taxon>Diptera</taxon>
        <taxon>Brachycera</taxon>
        <taxon>Muscomorpha</taxon>
        <taxon>Hippoboscoidea</taxon>
        <taxon>Glossinidae</taxon>
        <taxon>Glossina</taxon>
    </lineage>
</organism>
<dbReference type="GO" id="GO:0005634">
    <property type="term" value="C:nucleus"/>
    <property type="evidence" value="ECO:0007669"/>
    <property type="project" value="UniProtKB-SubCell"/>
</dbReference>